<evidence type="ECO:0000256" key="6">
    <source>
        <dbReference type="ARBA" id="ARBA00022475"/>
    </source>
</evidence>
<dbReference type="InterPro" id="IPR013210">
    <property type="entry name" value="LRR_N_plant-typ"/>
</dbReference>
<evidence type="ECO:0000256" key="19">
    <source>
        <dbReference type="ARBA" id="ARBA00023170"/>
    </source>
</evidence>
<dbReference type="Pfam" id="PF00560">
    <property type="entry name" value="LRR_1"/>
    <property type="match status" value="7"/>
</dbReference>
<evidence type="ECO:0000256" key="2">
    <source>
        <dbReference type="ARBA" id="ARBA00004389"/>
    </source>
</evidence>
<evidence type="ECO:0000256" key="3">
    <source>
        <dbReference type="ARBA" id="ARBA00004479"/>
    </source>
</evidence>
<evidence type="ECO:0000256" key="7">
    <source>
        <dbReference type="ARBA" id="ARBA00022527"/>
    </source>
</evidence>
<evidence type="ECO:0000256" key="27">
    <source>
        <dbReference type="SAM" id="Phobius"/>
    </source>
</evidence>
<dbReference type="SUPFAM" id="SSF52047">
    <property type="entry name" value="RNI-like"/>
    <property type="match status" value="1"/>
</dbReference>
<evidence type="ECO:0000256" key="24">
    <source>
        <dbReference type="ARBA" id="ARBA00056628"/>
    </source>
</evidence>
<keyword evidence="7" id="KW-0723">Serine/threonine-protein kinase</keyword>
<dbReference type="GO" id="GO:0005886">
    <property type="term" value="C:plasma membrane"/>
    <property type="evidence" value="ECO:0007669"/>
    <property type="project" value="UniProtKB-SubCell"/>
</dbReference>
<dbReference type="InterPro" id="IPR008271">
    <property type="entry name" value="Ser/Thr_kinase_AS"/>
</dbReference>
<evidence type="ECO:0000256" key="17">
    <source>
        <dbReference type="ARBA" id="ARBA00022989"/>
    </source>
</evidence>
<evidence type="ECO:0000256" key="26">
    <source>
        <dbReference type="PROSITE-ProRule" id="PRU10141"/>
    </source>
</evidence>
<gene>
    <name evidence="29" type="ORF">Cni_G02603</name>
</gene>
<dbReference type="InterPro" id="IPR051420">
    <property type="entry name" value="Ser_Thr_Kinases_DiverseReg"/>
</dbReference>
<keyword evidence="10" id="KW-0808">Transferase</keyword>
<comment type="function">
    <text evidence="24">The processed protein kinase Xa21 chain released by protein cleavage after X.oryzae pv. oryzae protein Ax21 detection translocates into the nucleus where it can bind and regulate WRKY62, a transcription factor. Confers resistance to the bacterial pathogen X.oryzae pv. oryzae (Xoo).</text>
</comment>
<evidence type="ECO:0000256" key="21">
    <source>
        <dbReference type="ARBA" id="ARBA00047899"/>
    </source>
</evidence>
<dbReference type="Pfam" id="PF08263">
    <property type="entry name" value="LRRNT_2"/>
    <property type="match status" value="1"/>
</dbReference>
<dbReference type="PROSITE" id="PS50011">
    <property type="entry name" value="PROTEIN_KINASE_DOM"/>
    <property type="match status" value="1"/>
</dbReference>
<dbReference type="CDD" id="cd14066">
    <property type="entry name" value="STKc_IRAK"/>
    <property type="match status" value="1"/>
</dbReference>
<dbReference type="PANTHER" id="PTHR48005">
    <property type="entry name" value="LEUCINE RICH REPEAT KINASE 2"/>
    <property type="match status" value="1"/>
</dbReference>
<comment type="similarity">
    <text evidence="4">Belongs to the protein kinase superfamily. Ser/Thr protein kinase family.</text>
</comment>
<evidence type="ECO:0000256" key="18">
    <source>
        <dbReference type="ARBA" id="ARBA00023136"/>
    </source>
</evidence>
<dbReference type="InterPro" id="IPR017441">
    <property type="entry name" value="Protein_kinase_ATP_BS"/>
</dbReference>
<comment type="subcellular location">
    <subcellularLocation>
        <location evidence="1">Cell membrane</location>
        <topology evidence="1">Single-pass membrane protein</topology>
    </subcellularLocation>
    <subcellularLocation>
        <location evidence="2">Endoplasmic reticulum membrane</location>
        <topology evidence="2">Single-pass membrane protein</topology>
    </subcellularLocation>
    <subcellularLocation>
        <location evidence="3">Membrane</location>
        <topology evidence="3">Single-pass type I membrane protein</topology>
    </subcellularLocation>
</comment>
<dbReference type="InterPro" id="IPR032675">
    <property type="entry name" value="LRR_dom_sf"/>
</dbReference>
<dbReference type="EMBL" id="CP136890">
    <property type="protein sequence ID" value="WOK93902.1"/>
    <property type="molecule type" value="Genomic_DNA"/>
</dbReference>
<evidence type="ECO:0000256" key="16">
    <source>
        <dbReference type="ARBA" id="ARBA00022840"/>
    </source>
</evidence>
<dbReference type="EC" id="2.7.11.1" evidence="5"/>
<evidence type="ECO:0000256" key="11">
    <source>
        <dbReference type="ARBA" id="ARBA00022692"/>
    </source>
</evidence>
<keyword evidence="11 27" id="KW-0812">Transmembrane</keyword>
<keyword evidence="19 29" id="KW-0675">Receptor</keyword>
<reference evidence="29 30" key="1">
    <citation type="submission" date="2023-10" db="EMBL/GenBank/DDBJ databases">
        <title>Chromosome-scale genome assembly provides insights into flower coloration mechanisms of Canna indica.</title>
        <authorList>
            <person name="Li C."/>
        </authorList>
    </citation>
    <scope>NUCLEOTIDE SEQUENCE [LARGE SCALE GENOMIC DNA]</scope>
    <source>
        <tissue evidence="29">Flower</tissue>
    </source>
</reference>
<dbReference type="PROSITE" id="PS00108">
    <property type="entry name" value="PROTEIN_KINASE_ST"/>
    <property type="match status" value="1"/>
</dbReference>
<keyword evidence="16 26" id="KW-0067">ATP-binding</keyword>
<evidence type="ECO:0000256" key="4">
    <source>
        <dbReference type="ARBA" id="ARBA00008684"/>
    </source>
</evidence>
<evidence type="ECO:0000256" key="22">
    <source>
        <dbReference type="ARBA" id="ARBA00048679"/>
    </source>
</evidence>
<dbReference type="FunFam" id="3.80.10.10:FF:000288">
    <property type="entry name" value="LRR receptor-like serine/threonine-protein kinase EFR"/>
    <property type="match status" value="1"/>
</dbReference>
<keyword evidence="17 27" id="KW-1133">Transmembrane helix</keyword>
<evidence type="ECO:0000256" key="1">
    <source>
        <dbReference type="ARBA" id="ARBA00004162"/>
    </source>
</evidence>
<proteinExistence type="inferred from homology"/>
<evidence type="ECO:0000256" key="12">
    <source>
        <dbReference type="ARBA" id="ARBA00022729"/>
    </source>
</evidence>
<dbReference type="AlphaFoldDB" id="A0AAQ3JRJ3"/>
<dbReference type="Gene3D" id="1.10.510.10">
    <property type="entry name" value="Transferase(Phosphotransferase) domain 1"/>
    <property type="match status" value="1"/>
</dbReference>
<keyword evidence="13" id="KW-0677">Repeat</keyword>
<comment type="catalytic activity">
    <reaction evidence="21">
        <text>L-threonyl-[protein] + ATP = O-phospho-L-threonyl-[protein] + ADP + H(+)</text>
        <dbReference type="Rhea" id="RHEA:46608"/>
        <dbReference type="Rhea" id="RHEA-COMP:11060"/>
        <dbReference type="Rhea" id="RHEA-COMP:11605"/>
        <dbReference type="ChEBI" id="CHEBI:15378"/>
        <dbReference type="ChEBI" id="CHEBI:30013"/>
        <dbReference type="ChEBI" id="CHEBI:30616"/>
        <dbReference type="ChEBI" id="CHEBI:61977"/>
        <dbReference type="ChEBI" id="CHEBI:456216"/>
        <dbReference type="EC" id="2.7.11.1"/>
    </reaction>
</comment>
<comment type="catalytic activity">
    <reaction evidence="22">
        <text>L-seryl-[protein] + ATP = O-phospho-L-seryl-[protein] + ADP + H(+)</text>
        <dbReference type="Rhea" id="RHEA:17989"/>
        <dbReference type="Rhea" id="RHEA-COMP:9863"/>
        <dbReference type="Rhea" id="RHEA-COMP:11604"/>
        <dbReference type="ChEBI" id="CHEBI:15378"/>
        <dbReference type="ChEBI" id="CHEBI:29999"/>
        <dbReference type="ChEBI" id="CHEBI:30616"/>
        <dbReference type="ChEBI" id="CHEBI:83421"/>
        <dbReference type="ChEBI" id="CHEBI:456216"/>
        <dbReference type="EC" id="2.7.11.1"/>
    </reaction>
</comment>
<keyword evidence="9" id="KW-0433">Leucine-rich repeat</keyword>
<keyword evidence="30" id="KW-1185">Reference proteome</keyword>
<dbReference type="SMART" id="SM00220">
    <property type="entry name" value="S_TKc"/>
    <property type="match status" value="1"/>
</dbReference>
<dbReference type="Gene3D" id="3.80.10.10">
    <property type="entry name" value="Ribonuclease Inhibitor"/>
    <property type="match status" value="3"/>
</dbReference>
<feature type="domain" description="Protein kinase" evidence="28">
    <location>
        <begin position="643"/>
        <end position="950"/>
    </location>
</feature>
<dbReference type="GO" id="GO:0004674">
    <property type="term" value="F:protein serine/threonine kinase activity"/>
    <property type="evidence" value="ECO:0007669"/>
    <property type="project" value="UniProtKB-KW"/>
</dbReference>
<dbReference type="Gene3D" id="3.30.200.20">
    <property type="entry name" value="Phosphorylase Kinase, domain 1"/>
    <property type="match status" value="1"/>
</dbReference>
<dbReference type="InterPro" id="IPR000719">
    <property type="entry name" value="Prot_kinase_dom"/>
</dbReference>
<evidence type="ECO:0000256" key="10">
    <source>
        <dbReference type="ARBA" id="ARBA00022679"/>
    </source>
</evidence>
<name>A0AAQ3JRJ3_9LILI</name>
<dbReference type="InterPro" id="IPR001245">
    <property type="entry name" value="Ser-Thr/Tyr_kinase_cat_dom"/>
</dbReference>
<dbReference type="InterPro" id="IPR001611">
    <property type="entry name" value="Leu-rich_rpt"/>
</dbReference>
<dbReference type="GO" id="GO:0005524">
    <property type="term" value="F:ATP binding"/>
    <property type="evidence" value="ECO:0007669"/>
    <property type="project" value="UniProtKB-UniRule"/>
</dbReference>
<keyword evidence="14 26" id="KW-0547">Nucleotide-binding</keyword>
<keyword evidence="18 27" id="KW-0472">Membrane</keyword>
<feature type="transmembrane region" description="Helical" evidence="27">
    <location>
        <begin position="585"/>
        <end position="607"/>
    </location>
</feature>
<sequence length="956" mass="104165">MATSNLLKQAFQPPNPGLPTMDRSSDRFALLSFKSSIFDSAGALASWDNTSLDFCQWRGVACTDIGGEARVTSLQLQYLNLSGEISPSLANLTFLQILGLWSNNLHGPIPQELGHLSQLQFLNLSYNSLNGTIPPTLGNCLELQYIGLDHNELEGEIPGDLGSLPKLQSLVLYKNFLTGSIPPEIGNLSSLTSLYLSENHLSGSIPASIGNLSSLVNLHLQYNNLLGAIPSAIGNLQLLESNQLVGTIPQSLGHLKNLDTLVLNGNKLEAGNAADWSFMSALSNCTQLKRLHMWGNNLGGTLPQSITNLSKSLESLILADNPIAGSIPAEIGNFLNLTTINMSSNHLSGTLPATLGRLRRLGLLDMSNNHFFGQIPVTLGNLTGLSDLTLSSNELNGSIPSHLRNCPLNSIKLDSNKLTGTVPKEILFISSLSIIFNVSHNSLNGSLPSEFGNLKNVPTINVSNNKFSGEIPSSIARCELLQYLYLQGNYFEGSIPSSFSQLKMLQVLDVSNNNLSGHIPDFLRSFRIESYLNLSYNNFNGEVPIDGPFKNASSFSIAGNRNLYGGVPELSLPSCSSRKKVSVKLIAIISAVGGVLCLIIFFSLFAFHYRKKKASRLLALTSSIKEQYMKVSFAQLLKATNGFAPANLIGMGSFGSVYKGTMDWEDNKDVAVKVLNLQRKGALRTFIAECEALRNIRHRNLVKILTSCSSVDFQGNDFKALVFEFLRNGSLDQWLHPDADEEGTLQILSLSQRLNISIDVASALSYLHHHGPAPLVHCDLKPSNVLLDQEMVAHVADFGLAKFITKTARSTNSITFKGSIGYVAPEYGMNNKSSTEGDVYSFGILVLELFTGKRPTDDSFNEDLNLHKFVEMALPKGVFEVVDPKLLLEVEEGELAGLADLSTSESRMRAMECITSMLRVGILCSKQSPKERMRMSDVTRELQDIRDAFLGLISPG</sequence>
<keyword evidence="20" id="KW-0325">Glycoprotein</keyword>
<evidence type="ECO:0000256" key="25">
    <source>
        <dbReference type="ARBA" id="ARBA00072040"/>
    </source>
</evidence>
<evidence type="ECO:0000256" key="8">
    <source>
        <dbReference type="ARBA" id="ARBA00022553"/>
    </source>
</evidence>
<dbReference type="SMART" id="SM00369">
    <property type="entry name" value="LRR_TYP"/>
    <property type="match status" value="7"/>
</dbReference>
<evidence type="ECO:0000259" key="28">
    <source>
        <dbReference type="PROSITE" id="PS50011"/>
    </source>
</evidence>
<dbReference type="SUPFAM" id="SSF56112">
    <property type="entry name" value="Protein kinase-like (PK-like)"/>
    <property type="match status" value="1"/>
</dbReference>
<feature type="binding site" evidence="26">
    <location>
        <position position="673"/>
    </location>
    <ligand>
        <name>ATP</name>
        <dbReference type="ChEBI" id="CHEBI:30616"/>
    </ligand>
</feature>
<keyword evidence="12" id="KW-0732">Signal</keyword>
<dbReference type="GO" id="GO:0005789">
    <property type="term" value="C:endoplasmic reticulum membrane"/>
    <property type="evidence" value="ECO:0007669"/>
    <property type="project" value="UniProtKB-SubCell"/>
</dbReference>
<dbReference type="FunFam" id="3.80.10.10:FF:000101">
    <property type="entry name" value="LRR receptor-like serine/threonine-protein kinase ERECTA"/>
    <property type="match status" value="1"/>
</dbReference>
<dbReference type="PANTHER" id="PTHR48005:SF88">
    <property type="entry name" value="PROTEIN KINASE DOMAIN-CONTAINING PROTEIN"/>
    <property type="match status" value="1"/>
</dbReference>
<keyword evidence="15 29" id="KW-0418">Kinase</keyword>
<organism evidence="29 30">
    <name type="scientific">Canna indica</name>
    <name type="common">Indian-shot</name>
    <dbReference type="NCBI Taxonomy" id="4628"/>
    <lineage>
        <taxon>Eukaryota</taxon>
        <taxon>Viridiplantae</taxon>
        <taxon>Streptophyta</taxon>
        <taxon>Embryophyta</taxon>
        <taxon>Tracheophyta</taxon>
        <taxon>Spermatophyta</taxon>
        <taxon>Magnoliopsida</taxon>
        <taxon>Liliopsida</taxon>
        <taxon>Zingiberales</taxon>
        <taxon>Cannaceae</taxon>
        <taxon>Canna</taxon>
    </lineage>
</organism>
<evidence type="ECO:0000256" key="15">
    <source>
        <dbReference type="ARBA" id="ARBA00022777"/>
    </source>
</evidence>
<dbReference type="InterPro" id="IPR003591">
    <property type="entry name" value="Leu-rich_rpt_typical-subtyp"/>
</dbReference>
<comment type="function">
    <text evidence="23">Receptor kinase that detects X.oryzae pv. oryzae protein Ax21 to promote innate immunity. Following X.oryzae pv. oryzae protein Ax21 detection, undergoes cleavage, releasing the processed protein kinase Xa21 chain.</text>
</comment>
<evidence type="ECO:0000256" key="23">
    <source>
        <dbReference type="ARBA" id="ARBA00054320"/>
    </source>
</evidence>
<dbReference type="Pfam" id="PF07714">
    <property type="entry name" value="PK_Tyr_Ser-Thr"/>
    <property type="match status" value="1"/>
</dbReference>
<dbReference type="FunFam" id="3.30.200.20:FF:000432">
    <property type="entry name" value="LRR receptor-like serine/threonine-protein kinase EFR"/>
    <property type="match status" value="1"/>
</dbReference>
<evidence type="ECO:0000256" key="13">
    <source>
        <dbReference type="ARBA" id="ARBA00022737"/>
    </source>
</evidence>
<evidence type="ECO:0000313" key="30">
    <source>
        <dbReference type="Proteomes" id="UP001327560"/>
    </source>
</evidence>
<accession>A0AAQ3JRJ3</accession>
<protein>
    <recommendedName>
        <fullName evidence="25">Receptor kinase-like protein Xa21</fullName>
        <ecNumber evidence="5">2.7.11.1</ecNumber>
    </recommendedName>
</protein>
<dbReference type="FunFam" id="1.10.510.10:FF:000358">
    <property type="entry name" value="Putative leucine-rich repeat receptor-like serine/threonine-protein kinase"/>
    <property type="match status" value="1"/>
</dbReference>
<evidence type="ECO:0000256" key="20">
    <source>
        <dbReference type="ARBA" id="ARBA00023180"/>
    </source>
</evidence>
<dbReference type="Pfam" id="PF23598">
    <property type="entry name" value="LRR_14"/>
    <property type="match status" value="1"/>
</dbReference>
<dbReference type="PROSITE" id="PS00107">
    <property type="entry name" value="PROTEIN_KINASE_ATP"/>
    <property type="match status" value="1"/>
</dbReference>
<dbReference type="Proteomes" id="UP001327560">
    <property type="component" value="Chromosome 1"/>
</dbReference>
<dbReference type="SUPFAM" id="SSF52058">
    <property type="entry name" value="L domain-like"/>
    <property type="match status" value="1"/>
</dbReference>
<evidence type="ECO:0000313" key="29">
    <source>
        <dbReference type="EMBL" id="WOK93902.1"/>
    </source>
</evidence>
<evidence type="ECO:0000256" key="14">
    <source>
        <dbReference type="ARBA" id="ARBA00022741"/>
    </source>
</evidence>
<evidence type="ECO:0000256" key="5">
    <source>
        <dbReference type="ARBA" id="ARBA00012513"/>
    </source>
</evidence>
<dbReference type="InterPro" id="IPR055414">
    <property type="entry name" value="LRR_R13L4/SHOC2-like"/>
</dbReference>
<evidence type="ECO:0000256" key="9">
    <source>
        <dbReference type="ARBA" id="ARBA00022614"/>
    </source>
</evidence>
<keyword evidence="6" id="KW-1003">Cell membrane</keyword>
<dbReference type="InterPro" id="IPR011009">
    <property type="entry name" value="Kinase-like_dom_sf"/>
</dbReference>
<dbReference type="FunFam" id="3.80.10.10:FF:000041">
    <property type="entry name" value="LRR receptor-like serine/threonine-protein kinase ERECTA"/>
    <property type="match status" value="1"/>
</dbReference>
<keyword evidence="8" id="KW-0597">Phosphoprotein</keyword>